<proteinExistence type="predicted"/>
<dbReference type="CDD" id="cd00590">
    <property type="entry name" value="RRM_SF"/>
    <property type="match status" value="1"/>
</dbReference>
<evidence type="ECO:0000256" key="4">
    <source>
        <dbReference type="SAM" id="MobiDB-lite"/>
    </source>
</evidence>
<dbReference type="PANTHER" id="PTHR13976">
    <property type="entry name" value="HETEROGENEOUS NUCLEAR RIBONUCLEOPROTEIN-RELATED"/>
    <property type="match status" value="1"/>
</dbReference>
<feature type="region of interest" description="Disordered" evidence="4">
    <location>
        <begin position="112"/>
        <end position="202"/>
    </location>
</feature>
<dbReference type="CDD" id="cd12254">
    <property type="entry name" value="RRM_hnRNPH_ESRPs_RBM12_like"/>
    <property type="match status" value="2"/>
</dbReference>
<evidence type="ECO:0000256" key="2">
    <source>
        <dbReference type="ARBA" id="ARBA00022884"/>
    </source>
</evidence>
<feature type="domain" description="RRM" evidence="5">
    <location>
        <begin position="455"/>
        <end position="529"/>
    </location>
</feature>
<dbReference type="InterPro" id="IPR050666">
    <property type="entry name" value="ESRP"/>
</dbReference>
<feature type="compositionally biased region" description="Basic and acidic residues" evidence="4">
    <location>
        <begin position="134"/>
        <end position="144"/>
    </location>
</feature>
<sequence length="817" mass="92714">MSVIIRLQNLPWSANALDIRQFFSGLSIPEGGVHIVGGELGDAFIAFSTDEDARQAFNRTGGKIKEIQVKLLLSSRTEMQKVIEAARSNTYAAFQLPGTPLPAAVPPVMPAAIPEIKREDKRRSRDNKRRSRSKSKERSKERSRDRRRNRDRSRTRSRDRRDRRRRERSRTRSRDRDRSDRRSRDSKKDERKKPEVQQVWANPPEVAMQNLQASLPVFATRSVDLAAAASLLSATNGFPSSAFSNPIAPRQEPWGQSNFMNQPSFMNRDFLANPNGNNQQQQRLNPMLNLGGNGTQNRSNNKPHNYQNSQDGYDEQADDYAVDCCVEVQPFFGGYGEIRRFFQGLFISNRGIKFINDGQGHRTGVAYIQFGHAQGKDDAMKRDGELLNGCKVRVSHLNDDEFDRAVDRFTPADSYSNQRVEDDNSPNFRSKNITKYFNNKNSRVHNNEPELKEFQCVTVDDLPTYVKEQDILHMFSLHPLFSLILTTKPRGGNIAYVKFSTKEVAQKAYEERQHHFVSGKQVSVRPCTEEDFEFINKQHDVDISGSKPTEKIDCIVLTRLPPNSNDRDIADFFSDIGVIPSKVHLVNGPMGFTGQAFCEFDSQDHTNKALKKDDTVFGNVQISVKPSTRKEMLAALGQNIDQKPSPTLPPPPIVNQNRPMVNIDNKPPRMNMNPRMQFPNQRPFFNRNNFGGGPNFVPRGGPRFGPRGGGPRFRFNGPPMNHGNMETPMADMDNAEDAPPGCTVYMDNVPYKASTNEILNFFEGYNVTNNVSRRYNPNNTPSPEAKVVFHTPEEANRAILERNGGQIWDRQIYLTQA</sequence>
<evidence type="ECO:0000256" key="3">
    <source>
        <dbReference type="PROSITE-ProRule" id="PRU00176"/>
    </source>
</evidence>
<evidence type="ECO:0000313" key="7">
    <source>
        <dbReference type="Proteomes" id="UP001154078"/>
    </source>
</evidence>
<dbReference type="InterPro" id="IPR012677">
    <property type="entry name" value="Nucleotide-bd_a/b_plait_sf"/>
</dbReference>
<keyword evidence="7" id="KW-1185">Reference proteome</keyword>
<feature type="compositionally biased region" description="Basic residues" evidence="4">
    <location>
        <begin position="124"/>
        <end position="133"/>
    </location>
</feature>
<dbReference type="SUPFAM" id="SSF54928">
    <property type="entry name" value="RNA-binding domain, RBD"/>
    <property type="match status" value="3"/>
</dbReference>
<dbReference type="AlphaFoldDB" id="A0A9P0FAN2"/>
<feature type="domain" description="RRM" evidence="5">
    <location>
        <begin position="742"/>
        <end position="817"/>
    </location>
</feature>
<dbReference type="InterPro" id="IPR035979">
    <property type="entry name" value="RBD_domain_sf"/>
</dbReference>
<dbReference type="EMBL" id="OV121132">
    <property type="protein sequence ID" value="CAH0545949.1"/>
    <property type="molecule type" value="Genomic_DNA"/>
</dbReference>
<dbReference type="SMART" id="SM00360">
    <property type="entry name" value="RRM"/>
    <property type="match status" value="4"/>
</dbReference>
<dbReference type="Gene3D" id="3.30.70.330">
    <property type="match status" value="5"/>
</dbReference>
<evidence type="ECO:0000259" key="5">
    <source>
        <dbReference type="PROSITE" id="PS50102"/>
    </source>
</evidence>
<dbReference type="GO" id="GO:0003723">
    <property type="term" value="F:RNA binding"/>
    <property type="evidence" value="ECO:0007669"/>
    <property type="project" value="UniProtKB-UniRule"/>
</dbReference>
<feature type="region of interest" description="Disordered" evidence="4">
    <location>
        <begin position="260"/>
        <end position="310"/>
    </location>
</feature>
<dbReference type="InterPro" id="IPR000504">
    <property type="entry name" value="RRM_dom"/>
</dbReference>
<reference evidence="6" key="1">
    <citation type="submission" date="2021-12" db="EMBL/GenBank/DDBJ databases">
        <authorList>
            <person name="King R."/>
        </authorList>
    </citation>
    <scope>NUCLEOTIDE SEQUENCE</scope>
</reference>
<dbReference type="Pfam" id="PF00076">
    <property type="entry name" value="RRM_1"/>
    <property type="match status" value="3"/>
</dbReference>
<dbReference type="CDD" id="cd12510">
    <property type="entry name" value="RRM1_RBM12_like"/>
    <property type="match status" value="1"/>
</dbReference>
<dbReference type="OrthoDB" id="2588702at2759"/>
<feature type="compositionally biased region" description="Basic and acidic residues" evidence="4">
    <location>
        <begin position="170"/>
        <end position="195"/>
    </location>
</feature>
<accession>A0A9P0FAN2</accession>
<feature type="domain" description="RRM" evidence="5">
    <location>
        <begin position="553"/>
        <end position="629"/>
    </location>
</feature>
<evidence type="ECO:0000256" key="1">
    <source>
        <dbReference type="ARBA" id="ARBA00022737"/>
    </source>
</evidence>
<keyword evidence="1" id="KW-0677">Repeat</keyword>
<feature type="compositionally biased region" description="Polar residues" evidence="4">
    <location>
        <begin position="274"/>
        <end position="284"/>
    </location>
</feature>
<evidence type="ECO:0000313" key="6">
    <source>
        <dbReference type="EMBL" id="CAH0545949.1"/>
    </source>
</evidence>
<feature type="region of interest" description="Disordered" evidence="4">
    <location>
        <begin position="640"/>
        <end position="659"/>
    </location>
</feature>
<protein>
    <recommendedName>
        <fullName evidence="5">RRM domain-containing protein</fullName>
    </recommendedName>
</protein>
<name>A0A9P0FAN2_BRAAE</name>
<keyword evidence="2 3" id="KW-0694">RNA-binding</keyword>
<dbReference type="PROSITE" id="PS50102">
    <property type="entry name" value="RRM"/>
    <property type="match status" value="3"/>
</dbReference>
<dbReference type="Proteomes" id="UP001154078">
    <property type="component" value="Chromosome 1"/>
</dbReference>
<gene>
    <name evidence="6" type="ORF">MELIAE_LOCUS219</name>
</gene>
<feature type="compositionally biased region" description="Polar residues" evidence="4">
    <location>
        <begin position="295"/>
        <end position="310"/>
    </location>
</feature>
<organism evidence="6 7">
    <name type="scientific">Brassicogethes aeneus</name>
    <name type="common">Rape pollen beetle</name>
    <name type="synonym">Meligethes aeneus</name>
    <dbReference type="NCBI Taxonomy" id="1431903"/>
    <lineage>
        <taxon>Eukaryota</taxon>
        <taxon>Metazoa</taxon>
        <taxon>Ecdysozoa</taxon>
        <taxon>Arthropoda</taxon>
        <taxon>Hexapoda</taxon>
        <taxon>Insecta</taxon>
        <taxon>Pterygota</taxon>
        <taxon>Neoptera</taxon>
        <taxon>Endopterygota</taxon>
        <taxon>Coleoptera</taxon>
        <taxon>Polyphaga</taxon>
        <taxon>Cucujiformia</taxon>
        <taxon>Nitidulidae</taxon>
        <taxon>Meligethinae</taxon>
        <taxon>Brassicogethes</taxon>
    </lineage>
</organism>